<dbReference type="SUPFAM" id="SSF52821">
    <property type="entry name" value="Rhodanese/Cell cycle control phosphatase"/>
    <property type="match status" value="1"/>
</dbReference>
<dbReference type="GO" id="GO:0008757">
    <property type="term" value="F:S-adenosylmethionine-dependent methyltransferase activity"/>
    <property type="evidence" value="ECO:0007669"/>
    <property type="project" value="InterPro"/>
</dbReference>
<evidence type="ECO:0000259" key="1">
    <source>
        <dbReference type="PROSITE" id="PS50206"/>
    </source>
</evidence>
<dbReference type="PROSITE" id="PS50206">
    <property type="entry name" value="RHODANESE_3"/>
    <property type="match status" value="1"/>
</dbReference>
<organism evidence="2 3">
    <name type="scientific">Nannochloropsis gaditana</name>
    <dbReference type="NCBI Taxonomy" id="72520"/>
    <lineage>
        <taxon>Eukaryota</taxon>
        <taxon>Sar</taxon>
        <taxon>Stramenopiles</taxon>
        <taxon>Ochrophyta</taxon>
        <taxon>Eustigmatophyceae</taxon>
        <taxon>Eustigmatales</taxon>
        <taxon>Monodopsidaceae</taxon>
        <taxon>Nannochloropsis</taxon>
    </lineage>
</organism>
<keyword evidence="3" id="KW-1185">Reference proteome</keyword>
<dbReference type="CDD" id="cd02440">
    <property type="entry name" value="AdoMet_MTases"/>
    <property type="match status" value="1"/>
</dbReference>
<proteinExistence type="predicted"/>
<comment type="caution">
    <text evidence="2">The sequence shown here is derived from an EMBL/GenBank/DDBJ whole genome shotgun (WGS) entry which is preliminary data.</text>
</comment>
<evidence type="ECO:0000313" key="3">
    <source>
        <dbReference type="Proteomes" id="UP000019335"/>
    </source>
</evidence>
<name>W7TC05_9STRA</name>
<dbReference type="Gene3D" id="3.40.50.150">
    <property type="entry name" value="Vaccinia Virus protein VP39"/>
    <property type="match status" value="1"/>
</dbReference>
<dbReference type="InterPro" id="IPR001763">
    <property type="entry name" value="Rhodanese-like_dom"/>
</dbReference>
<evidence type="ECO:0000313" key="2">
    <source>
        <dbReference type="EMBL" id="EWM21098.1"/>
    </source>
</evidence>
<protein>
    <submittedName>
        <fullName evidence="2">Methyltransferase type 11</fullName>
    </submittedName>
</protein>
<dbReference type="Pfam" id="PF13649">
    <property type="entry name" value="Methyltransf_25"/>
    <property type="match status" value="1"/>
</dbReference>
<reference evidence="2 3" key="1">
    <citation type="journal article" date="2014" name="Mol. Plant">
        <title>Chromosome Scale Genome Assembly and Transcriptome Profiling of Nannochloropsis gaditana in Nitrogen Depletion.</title>
        <authorList>
            <person name="Corteggiani Carpinelli E."/>
            <person name="Telatin A."/>
            <person name="Vitulo N."/>
            <person name="Forcato C."/>
            <person name="D'Angelo M."/>
            <person name="Schiavon R."/>
            <person name="Vezzi A."/>
            <person name="Giacometti G.M."/>
            <person name="Morosinotto T."/>
            <person name="Valle G."/>
        </authorList>
    </citation>
    <scope>NUCLEOTIDE SEQUENCE [LARGE SCALE GENOMIC DNA]</scope>
    <source>
        <strain evidence="2 3">B-31</strain>
    </source>
</reference>
<sequence>MTTKYKCNTKSRALVFPGSDLEIMAEEEDQVGVAGSCSQRTQIGIATSPSHSLHDWHALPLADRPRLVDVRSEEAFQARRLVSSINLPIDDLVNLLFELPEPSVGLAIVATNLEEGENAVKLLDSRYWHCIPFIFVEDESEENSVLWRSAATLRLLTSGQISPQDRRIIYTPNPFLVSHIDFVEESLAETHLVSSSQSFYTCCDVGCGAGRDSVWLAKRGRGWLVRCVDRLPRCLDRVQRLACRHGVSNLIECETSLVRGARVHSSSTSPSFETRKYDLVLAIRFFEREFLTSLGEMVRPGGGFLLLVSFVAREDGVAYEHPKDPKKVLLAGELVQVFGTGGMGFETVENCSQILPDGRVMSAYLARRL</sequence>
<accession>W7TC05</accession>
<dbReference type="OrthoDB" id="74240at2759"/>
<keyword evidence="2" id="KW-0808">Transferase</keyword>
<dbReference type="Proteomes" id="UP000019335">
    <property type="component" value="Unassembled WGS sequence"/>
</dbReference>
<feature type="domain" description="Rhodanese" evidence="1">
    <location>
        <begin position="61"/>
        <end position="94"/>
    </location>
</feature>
<dbReference type="InterPro" id="IPR036873">
    <property type="entry name" value="Rhodanese-like_dom_sf"/>
</dbReference>
<dbReference type="AlphaFoldDB" id="W7TC05"/>
<dbReference type="SUPFAM" id="SSF53335">
    <property type="entry name" value="S-adenosyl-L-methionine-dependent methyltransferases"/>
    <property type="match status" value="1"/>
</dbReference>
<dbReference type="InterPro" id="IPR041698">
    <property type="entry name" value="Methyltransf_25"/>
</dbReference>
<dbReference type="InterPro" id="IPR029063">
    <property type="entry name" value="SAM-dependent_MTases_sf"/>
</dbReference>
<dbReference type="GO" id="GO:0032259">
    <property type="term" value="P:methylation"/>
    <property type="evidence" value="ECO:0007669"/>
    <property type="project" value="UniProtKB-KW"/>
</dbReference>
<gene>
    <name evidence="2" type="ORF">Naga_100041g34</name>
</gene>
<keyword evidence="2" id="KW-0489">Methyltransferase</keyword>
<dbReference type="EMBL" id="AZIL01002630">
    <property type="protein sequence ID" value="EWM21098.1"/>
    <property type="molecule type" value="Genomic_DNA"/>
</dbReference>